<sequence length="224" mass="24975">MQGRIYFPGNPWPAGHALEALVWSGRVDGARGLVFDLHLQTAKYYAEGEGLEGDSDSDFRSPIVWSNYHSCSLSSTKWDSNGWGVGTPEAPFAFSSLAGRVLVADTLDSPELDVNDVNERAFHIYLLGHDDVVEHRFLFQPVGEHWNLEWKGWIALAYAGDYAFRYGFRAEATGLEFSGFRVDDALSDDEAHALFARCCDEAAAFKLTLRDGKRWFVPNEATTA</sequence>
<accession>L7VWP0</accession>
<evidence type="ECO:0000313" key="1">
    <source>
        <dbReference type="EMBL" id="AGC71463.1"/>
    </source>
</evidence>
<proteinExistence type="predicted"/>
<dbReference type="AlphaFoldDB" id="L7VWP0"/>
<protein>
    <submittedName>
        <fullName evidence="1">Uncharacterized protein</fullName>
    </submittedName>
</protein>
<dbReference type="EMBL" id="JX649873">
    <property type="protein sequence ID" value="AGC71463.1"/>
    <property type="molecule type" value="Genomic_DNA"/>
</dbReference>
<organism evidence="1">
    <name type="scientific">uncultured bacterium A1Q1_fos_91</name>
    <dbReference type="NCBI Taxonomy" id="1256591"/>
    <lineage>
        <taxon>Bacteria</taxon>
        <taxon>environmental samples</taxon>
    </lineage>
</organism>
<name>L7VWP0_9BACT</name>
<reference evidence="1" key="1">
    <citation type="submission" date="2012-09" db="EMBL/GenBank/DDBJ databases">
        <title>Metagenomic Characterization of a Microbial Community in Wastewater Detects High Levels of Antibiotic Resistance.</title>
        <authorList>
            <person name="Abrams M."/>
            <person name="Caldwell A."/>
            <person name="Vandaei E."/>
            <person name="Lee W."/>
            <person name="Perrott J."/>
            <person name="Khan S.Y."/>
            <person name="Ta J."/>
            <person name="Romero D."/>
            <person name="Nguyen V."/>
            <person name="Pourmand N."/>
            <person name="Ouverney C.C."/>
        </authorList>
    </citation>
    <scope>NUCLEOTIDE SEQUENCE</scope>
</reference>